<organism evidence="1 2">
    <name type="scientific">Armillaria gallica</name>
    <name type="common">Bulbous honey fungus</name>
    <name type="synonym">Armillaria bulbosa</name>
    <dbReference type="NCBI Taxonomy" id="47427"/>
    <lineage>
        <taxon>Eukaryota</taxon>
        <taxon>Fungi</taxon>
        <taxon>Dikarya</taxon>
        <taxon>Basidiomycota</taxon>
        <taxon>Agaricomycotina</taxon>
        <taxon>Agaricomycetes</taxon>
        <taxon>Agaricomycetidae</taxon>
        <taxon>Agaricales</taxon>
        <taxon>Marasmiineae</taxon>
        <taxon>Physalacriaceae</taxon>
        <taxon>Armillaria</taxon>
    </lineage>
</organism>
<dbReference type="AlphaFoldDB" id="A0A2H3DAG6"/>
<sequence length="70" mass="8609">MYDFKNERQLTAIDSQKDRWQVRERIKRNQIANLPRIVILSQYNKAIIERPWREYAMMSTVGLRCFYARE</sequence>
<reference evidence="2" key="1">
    <citation type="journal article" date="2017" name="Nat. Ecol. Evol.">
        <title>Genome expansion and lineage-specific genetic innovations in the forest pathogenic fungi Armillaria.</title>
        <authorList>
            <person name="Sipos G."/>
            <person name="Prasanna A.N."/>
            <person name="Walter M.C."/>
            <person name="O'Connor E."/>
            <person name="Balint B."/>
            <person name="Krizsan K."/>
            <person name="Kiss B."/>
            <person name="Hess J."/>
            <person name="Varga T."/>
            <person name="Slot J."/>
            <person name="Riley R."/>
            <person name="Boka B."/>
            <person name="Rigling D."/>
            <person name="Barry K."/>
            <person name="Lee J."/>
            <person name="Mihaltcheva S."/>
            <person name="LaButti K."/>
            <person name="Lipzen A."/>
            <person name="Waldron R."/>
            <person name="Moloney N.M."/>
            <person name="Sperisen C."/>
            <person name="Kredics L."/>
            <person name="Vagvoelgyi C."/>
            <person name="Patrignani A."/>
            <person name="Fitzpatrick D."/>
            <person name="Nagy I."/>
            <person name="Doyle S."/>
            <person name="Anderson J.B."/>
            <person name="Grigoriev I.V."/>
            <person name="Gueldener U."/>
            <person name="Muensterkoetter M."/>
            <person name="Nagy L.G."/>
        </authorList>
    </citation>
    <scope>NUCLEOTIDE SEQUENCE [LARGE SCALE GENOMIC DNA]</scope>
    <source>
        <strain evidence="2">Ar21-2</strain>
    </source>
</reference>
<gene>
    <name evidence="1" type="ORF">ARMGADRAFT_446004</name>
</gene>
<evidence type="ECO:0000313" key="1">
    <source>
        <dbReference type="EMBL" id="PBK87848.1"/>
    </source>
</evidence>
<name>A0A2H3DAG6_ARMGA</name>
<accession>A0A2H3DAG6</accession>
<dbReference type="EMBL" id="KZ293676">
    <property type="protein sequence ID" value="PBK87848.1"/>
    <property type="molecule type" value="Genomic_DNA"/>
</dbReference>
<evidence type="ECO:0000313" key="2">
    <source>
        <dbReference type="Proteomes" id="UP000217790"/>
    </source>
</evidence>
<dbReference type="Proteomes" id="UP000217790">
    <property type="component" value="Unassembled WGS sequence"/>
</dbReference>
<protein>
    <submittedName>
        <fullName evidence="1">Uncharacterized protein</fullName>
    </submittedName>
</protein>
<proteinExistence type="predicted"/>
<dbReference type="InParanoid" id="A0A2H3DAG6"/>
<keyword evidence="2" id="KW-1185">Reference proteome</keyword>